<comment type="similarity">
    <text evidence="2">Belongs to the GtrA family.</text>
</comment>
<evidence type="ECO:0000256" key="4">
    <source>
        <dbReference type="ARBA" id="ARBA00022989"/>
    </source>
</evidence>
<accession>A0ABU7GAD1</accession>
<reference evidence="8 9" key="2">
    <citation type="submission" date="2023-12" db="EMBL/GenBank/DDBJ databases">
        <authorList>
            <consortium name="Cladostephus spongiosus"/>
            <person name="Lorente B."/>
            <person name="Cabral C."/>
            <person name="Frias J."/>
            <person name="Faria J."/>
            <person name="Toubarro D."/>
        </authorList>
    </citation>
    <scope>NUCLEOTIDE SEQUENCE [LARGE SCALE GENOMIC DNA]</scope>
    <source>
        <strain evidence="8 9">ZMCS4</strain>
    </source>
</reference>
<keyword evidence="5 6" id="KW-0472">Membrane</keyword>
<dbReference type="Proteomes" id="UP001310248">
    <property type="component" value="Unassembled WGS sequence"/>
</dbReference>
<dbReference type="EMBL" id="JAYDYW010000017">
    <property type="protein sequence ID" value="MEE1676039.1"/>
    <property type="molecule type" value="Genomic_DNA"/>
</dbReference>
<organism evidence="8 9">
    <name type="scientific">Agarivorans aestuarii</name>
    <dbReference type="NCBI Taxonomy" id="1563703"/>
    <lineage>
        <taxon>Bacteria</taxon>
        <taxon>Pseudomonadati</taxon>
        <taxon>Pseudomonadota</taxon>
        <taxon>Gammaproteobacteria</taxon>
        <taxon>Alteromonadales</taxon>
        <taxon>Alteromonadaceae</taxon>
        <taxon>Agarivorans</taxon>
    </lineage>
</organism>
<dbReference type="PANTHER" id="PTHR38459">
    <property type="entry name" value="PROPHAGE BACTOPRENOL-LINKED GLUCOSE TRANSLOCASE HOMOLOG"/>
    <property type="match status" value="1"/>
</dbReference>
<evidence type="ECO:0000313" key="8">
    <source>
        <dbReference type="EMBL" id="MEE1676039.1"/>
    </source>
</evidence>
<sequence>MSNLITRLFSLRIARYGLTGGIATAIHFFLALAVLEYWPQAFALANFIGFSLAFIFSYLLQTCWVFQHQPSLNNALRFFVVQLGALAISVYLSSQLSTFPNFIKVVVVILMLPAITFVIHRFWTYSQTERS</sequence>
<reference evidence="9" key="1">
    <citation type="submission" date="2023-07" db="EMBL/GenBank/DDBJ databases">
        <title>Draft genome sequence of Agarivorans aestuarii strain ZMCS4, a CAZymes producing bacteria isolated from the marine brown algae Clodostephus spongiosus.</title>
        <authorList>
            <person name="Lorente B."/>
            <person name="Cabral C."/>
            <person name="Frias J."/>
            <person name="Faria J."/>
            <person name="Toubarro D."/>
        </authorList>
    </citation>
    <scope>NUCLEOTIDE SEQUENCE [LARGE SCALE GENOMIC DNA]</scope>
    <source>
        <strain evidence="9">ZMCS4</strain>
    </source>
</reference>
<dbReference type="InterPro" id="IPR051401">
    <property type="entry name" value="GtrA_CellWall_Glycosyl"/>
</dbReference>
<keyword evidence="4 6" id="KW-1133">Transmembrane helix</keyword>
<gene>
    <name evidence="8" type="ORF">SNR37_001366</name>
</gene>
<proteinExistence type="inferred from homology"/>
<evidence type="ECO:0000256" key="2">
    <source>
        <dbReference type="ARBA" id="ARBA00009399"/>
    </source>
</evidence>
<feature type="transmembrane region" description="Helical" evidence="6">
    <location>
        <begin position="41"/>
        <end position="66"/>
    </location>
</feature>
<feature type="transmembrane region" description="Helical" evidence="6">
    <location>
        <begin position="102"/>
        <end position="123"/>
    </location>
</feature>
<dbReference type="PANTHER" id="PTHR38459:SF1">
    <property type="entry name" value="PROPHAGE BACTOPRENOL-LINKED GLUCOSE TRANSLOCASE HOMOLOG"/>
    <property type="match status" value="1"/>
</dbReference>
<evidence type="ECO:0000256" key="6">
    <source>
        <dbReference type="SAM" id="Phobius"/>
    </source>
</evidence>
<evidence type="ECO:0000259" key="7">
    <source>
        <dbReference type="Pfam" id="PF04138"/>
    </source>
</evidence>
<evidence type="ECO:0000313" key="9">
    <source>
        <dbReference type="Proteomes" id="UP001310248"/>
    </source>
</evidence>
<evidence type="ECO:0000256" key="3">
    <source>
        <dbReference type="ARBA" id="ARBA00022692"/>
    </source>
</evidence>
<evidence type="ECO:0000256" key="5">
    <source>
        <dbReference type="ARBA" id="ARBA00023136"/>
    </source>
</evidence>
<dbReference type="InterPro" id="IPR007267">
    <property type="entry name" value="GtrA_DPMS_TM"/>
</dbReference>
<name>A0ABU7GAD1_9ALTE</name>
<feature type="transmembrane region" description="Helical" evidence="6">
    <location>
        <begin position="16"/>
        <end position="35"/>
    </location>
</feature>
<dbReference type="RefSeq" id="WP_329776780.1">
    <property type="nucleotide sequence ID" value="NZ_JAYDYW010000017.1"/>
</dbReference>
<feature type="transmembrane region" description="Helical" evidence="6">
    <location>
        <begin position="78"/>
        <end position="96"/>
    </location>
</feature>
<keyword evidence="9" id="KW-1185">Reference proteome</keyword>
<feature type="domain" description="GtrA/DPMS transmembrane" evidence="7">
    <location>
        <begin position="15"/>
        <end position="124"/>
    </location>
</feature>
<comment type="subcellular location">
    <subcellularLocation>
        <location evidence="1">Membrane</location>
        <topology evidence="1">Multi-pass membrane protein</topology>
    </subcellularLocation>
</comment>
<comment type="caution">
    <text evidence="8">The sequence shown here is derived from an EMBL/GenBank/DDBJ whole genome shotgun (WGS) entry which is preliminary data.</text>
</comment>
<evidence type="ECO:0000256" key="1">
    <source>
        <dbReference type="ARBA" id="ARBA00004141"/>
    </source>
</evidence>
<keyword evidence="3 6" id="KW-0812">Transmembrane</keyword>
<dbReference type="Pfam" id="PF04138">
    <property type="entry name" value="GtrA_DPMS_TM"/>
    <property type="match status" value="1"/>
</dbReference>
<protein>
    <submittedName>
        <fullName evidence="8">GtrA family protein</fullName>
    </submittedName>
</protein>